<keyword evidence="2" id="KW-1185">Reference proteome</keyword>
<reference evidence="1" key="2">
    <citation type="submission" date="2013-11" db="EMBL/GenBank/DDBJ databases">
        <title>Draft genome sequence of Bacteroides uniformis (ATCC 8492).</title>
        <authorList>
            <person name="Sudarsanam P."/>
            <person name="Ley R."/>
            <person name="Guruge J."/>
            <person name="Turnbaugh P.J."/>
            <person name="Mahowald M."/>
            <person name="Liep D."/>
            <person name="Gordon J."/>
        </authorList>
    </citation>
    <scope>NUCLEOTIDE SEQUENCE</scope>
    <source>
        <strain evidence="1">ATCC 8492</strain>
    </source>
</reference>
<sequence length="149" mass="15604">MFMDKDRGTDCRGGAARHSAAWLPVIRTSCSLLFQAICVLSARIPAGADELCFKKNVPVRSRLREDTCQDAAATQRNAGVGFPSFRFSFPGTLFPASGMSGGSRSLLFGQRAVCHAFAQATDGDTPSYAGKCSVGFSAPAAEADGRCGG</sequence>
<comment type="caution">
    <text evidence="1">The sequence shown here is derived from an EMBL/GenBank/DDBJ whole genome shotgun (WGS) entry which is preliminary data.</text>
</comment>
<organism evidence="1 2">
    <name type="scientific">Bacteroides uniformis (strain ATCC 8492 / DSM 6597 / CCUG 4942 / CIP 103695 / JCM 5828 / KCTC 5204 / NCTC 13054 / VPI 0061)</name>
    <dbReference type="NCBI Taxonomy" id="411479"/>
    <lineage>
        <taxon>Bacteria</taxon>
        <taxon>Pseudomonadati</taxon>
        <taxon>Bacteroidota</taxon>
        <taxon>Bacteroidia</taxon>
        <taxon>Bacteroidales</taxon>
        <taxon>Bacteroidaceae</taxon>
        <taxon>Bacteroides</taxon>
    </lineage>
</organism>
<evidence type="ECO:0000313" key="1">
    <source>
        <dbReference type="EMBL" id="EDO51688.1"/>
    </source>
</evidence>
<evidence type="ECO:0000313" key="2">
    <source>
        <dbReference type="Proteomes" id="UP000004110"/>
    </source>
</evidence>
<name>A0ABC9N4R2_BACUC</name>
<gene>
    <name evidence="1" type="ORF">BACUNI_04236</name>
</gene>
<protein>
    <submittedName>
        <fullName evidence="1">Uncharacterized protein</fullName>
    </submittedName>
</protein>
<dbReference type="Proteomes" id="UP000004110">
    <property type="component" value="Unassembled WGS sequence"/>
</dbReference>
<reference evidence="1" key="1">
    <citation type="submission" date="2007-06" db="EMBL/GenBank/DDBJ databases">
        <authorList>
            <person name="Fulton L."/>
            <person name="Clifton S."/>
            <person name="Fulton B."/>
            <person name="Xu J."/>
            <person name="Minx P."/>
            <person name="Pepin K.H."/>
            <person name="Johnson M."/>
            <person name="Thiruvilangam P."/>
            <person name="Bhonagiri V."/>
            <person name="Nash W.E."/>
            <person name="Mardis E.R."/>
            <person name="Wilson R.K."/>
        </authorList>
    </citation>
    <scope>NUCLEOTIDE SEQUENCE [LARGE SCALE GENOMIC DNA]</scope>
    <source>
        <strain evidence="1">ATCC 8492</strain>
    </source>
</reference>
<proteinExistence type="predicted"/>
<dbReference type="EMBL" id="AAYH02000049">
    <property type="protein sequence ID" value="EDO51688.1"/>
    <property type="molecule type" value="Genomic_DNA"/>
</dbReference>
<dbReference type="AlphaFoldDB" id="A0ABC9N4R2"/>
<accession>A0ABC9N4R2</accession>